<dbReference type="OrthoDB" id="534383at2759"/>
<evidence type="ECO:0000256" key="1">
    <source>
        <dbReference type="ARBA" id="ARBA00011073"/>
    </source>
</evidence>
<dbReference type="Gene3D" id="2.60.120.380">
    <property type="match status" value="1"/>
</dbReference>
<dbReference type="InterPro" id="IPR008979">
    <property type="entry name" value="Galactose-bd-like_sf"/>
</dbReference>
<dbReference type="RefSeq" id="XP_002948388.1">
    <property type="nucleotide sequence ID" value="XM_002948342.1"/>
</dbReference>
<dbReference type="KEGG" id="vcn:VOLCADRAFT_88678"/>
<dbReference type="STRING" id="3068.D8TPN3"/>
<dbReference type="EMBL" id="GL378330">
    <property type="protein sequence ID" value="EFJ50795.1"/>
    <property type="molecule type" value="Genomic_DNA"/>
</dbReference>
<protein>
    <submittedName>
        <fullName evidence="2">Uncharacterized protein</fullName>
    </submittedName>
</protein>
<reference evidence="2 3" key="1">
    <citation type="journal article" date="2010" name="Science">
        <title>Genomic analysis of organismal complexity in the multicellular green alga Volvox carteri.</title>
        <authorList>
            <person name="Prochnik S.E."/>
            <person name="Umen J."/>
            <person name="Nedelcu A.M."/>
            <person name="Hallmann A."/>
            <person name="Miller S.M."/>
            <person name="Nishii I."/>
            <person name="Ferris P."/>
            <person name="Kuo A."/>
            <person name="Mitros T."/>
            <person name="Fritz-Laylin L.K."/>
            <person name="Hellsten U."/>
            <person name="Chapman J."/>
            <person name="Simakov O."/>
            <person name="Rensing S.A."/>
            <person name="Terry A."/>
            <person name="Pangilinan J."/>
            <person name="Kapitonov V."/>
            <person name="Jurka J."/>
            <person name="Salamov A."/>
            <person name="Shapiro H."/>
            <person name="Schmutz J."/>
            <person name="Grimwood J."/>
            <person name="Lindquist E."/>
            <person name="Lucas S."/>
            <person name="Grigoriev I.V."/>
            <person name="Schmitt R."/>
            <person name="Kirk D."/>
            <person name="Rokhsar D.S."/>
        </authorList>
    </citation>
    <scope>NUCLEOTIDE SEQUENCE [LARGE SCALE GENOMIC DNA]</scope>
    <source>
        <strain evidence="3">f. Nagariensis / Eve</strain>
    </source>
</reference>
<evidence type="ECO:0000313" key="3">
    <source>
        <dbReference type="Proteomes" id="UP000001058"/>
    </source>
</evidence>
<dbReference type="InterPro" id="IPR051048">
    <property type="entry name" value="Peptidase_S8/S53_subtilisin"/>
</dbReference>
<name>D8TPN3_VOLCA</name>
<dbReference type="SUPFAM" id="SSF49785">
    <property type="entry name" value="Galactose-binding domain-like"/>
    <property type="match status" value="1"/>
</dbReference>
<dbReference type="AlphaFoldDB" id="D8TPN3"/>
<keyword evidence="3" id="KW-1185">Reference proteome</keyword>
<accession>D8TPN3</accession>
<evidence type="ECO:0000313" key="2">
    <source>
        <dbReference type="EMBL" id="EFJ50795.1"/>
    </source>
</evidence>
<dbReference type="PANTHER" id="PTHR43399">
    <property type="entry name" value="SUBTILISIN-RELATED"/>
    <property type="match status" value="1"/>
</dbReference>
<dbReference type="PANTHER" id="PTHR43399:SF4">
    <property type="entry name" value="CELL WALL-ASSOCIATED PROTEASE"/>
    <property type="match status" value="1"/>
</dbReference>
<comment type="similarity">
    <text evidence="1">Belongs to the peptidase S8 family.</text>
</comment>
<dbReference type="Proteomes" id="UP000001058">
    <property type="component" value="Unassembled WGS sequence"/>
</dbReference>
<dbReference type="GeneID" id="9624384"/>
<proteinExistence type="inferred from homology"/>
<dbReference type="InParanoid" id="D8TPN3"/>
<organism evidence="3">
    <name type="scientific">Volvox carteri f. nagariensis</name>
    <dbReference type="NCBI Taxonomy" id="3068"/>
    <lineage>
        <taxon>Eukaryota</taxon>
        <taxon>Viridiplantae</taxon>
        <taxon>Chlorophyta</taxon>
        <taxon>core chlorophytes</taxon>
        <taxon>Chlorophyceae</taxon>
        <taxon>CS clade</taxon>
        <taxon>Chlamydomonadales</taxon>
        <taxon>Volvocaceae</taxon>
        <taxon>Volvox</taxon>
    </lineage>
</organism>
<sequence>MDYDIQQRYMPFCTRRCRRGLGFYPYGTPNATLSTPFTPSGMLLKAVLIVGARALQGANSKPQNAPGGPSVPNGNQGWGHLNMAGSLPLAGFTDPRVHLQLLDRGEFSFPGQAVAASGIVATGTGPISIVLTYYDYPADSNAGQALVNDLDLFVYVDDWEYIGNNDENAANPVVDSVNTVERVLLTSPPAGASLHIVVVASNLPSLIFDSTTPQRWAVAVVGHFTGNLQSELNPFWAKWQGRPTSSPTSAAITISVPGPAASTTSFTTLTHATFPATAHPAHQNQHPQGSDKVEPAAALVDAAPLCRSAAEGSVKVLSPSSR</sequence>
<gene>
    <name evidence="2" type="ORF">VOLCADRAFT_88678</name>
</gene>